<dbReference type="Proteomes" id="UP000013783">
    <property type="component" value="Unassembled WGS sequence"/>
</dbReference>
<comment type="caution">
    <text evidence="12">The sequence shown here is derived from an EMBL/GenBank/DDBJ whole genome shotgun (WGS) entry which is preliminary data.</text>
</comment>
<proteinExistence type="predicted"/>
<dbReference type="PATRIC" id="fig|1158601.3.peg.2839"/>
<keyword evidence="6" id="KW-0598">Phosphotransferase system</keyword>
<reference evidence="13 15" key="2">
    <citation type="submission" date="2013-03" db="EMBL/GenBank/DDBJ databases">
        <title>The Genome Sequence of Enterococcus malodoratus ATCC_43197 (PacBio/Illumina hybrid assembly).</title>
        <authorList>
            <consortium name="The Broad Institute Genomics Platform"/>
            <consortium name="The Broad Institute Genome Sequencing Center for Infectious Disease"/>
            <person name="Earl A."/>
            <person name="Russ C."/>
            <person name="Gilmore M."/>
            <person name="Surin D."/>
            <person name="Walker B."/>
            <person name="Young S."/>
            <person name="Zeng Q."/>
            <person name="Gargeya S."/>
            <person name="Fitzgerald M."/>
            <person name="Haas B."/>
            <person name="Abouelleil A."/>
            <person name="Allen A.W."/>
            <person name="Alvarado L."/>
            <person name="Arachchi H.M."/>
            <person name="Berlin A.M."/>
            <person name="Chapman S.B."/>
            <person name="Gainer-Dewar J."/>
            <person name="Goldberg J."/>
            <person name="Griggs A."/>
            <person name="Gujja S."/>
            <person name="Hansen M."/>
            <person name="Howarth C."/>
            <person name="Imamovic A."/>
            <person name="Ireland A."/>
            <person name="Larimer J."/>
            <person name="McCowan C."/>
            <person name="Murphy C."/>
            <person name="Pearson M."/>
            <person name="Poon T.W."/>
            <person name="Priest M."/>
            <person name="Roberts A."/>
            <person name="Saif S."/>
            <person name="Shea T."/>
            <person name="Sisk P."/>
            <person name="Sykes S."/>
            <person name="Wortman J."/>
            <person name="Nusbaum C."/>
            <person name="Birren B."/>
        </authorList>
    </citation>
    <scope>NUCLEOTIDE SEQUENCE [LARGE SCALE GENOMIC DNA]</scope>
    <source>
        <strain evidence="13 15">ATCC 43197</strain>
    </source>
</reference>
<keyword evidence="15" id="KW-1185">Reference proteome</keyword>
<dbReference type="EMBL" id="ASWA01000003">
    <property type="protein sequence ID" value="EOT66530.1"/>
    <property type="molecule type" value="Genomic_DNA"/>
</dbReference>
<evidence type="ECO:0000256" key="8">
    <source>
        <dbReference type="ARBA" id="ARBA00037387"/>
    </source>
</evidence>
<dbReference type="STRING" id="71451.RV07_GL004099"/>
<sequence length="149" mass="16825">MTLTNTILPKDQIQVAETIENWQQAVKLASEPLLKQGFITQEYIQSMINSVKEHGPYMVIADYFALMHARPGEGVIQQSMSLLVVKEPVDMMNKPVKIFLILAAKDNQSHLESLQKIMTIFMDTQKYQVILSGNKAEITELFIEGGNGR</sequence>
<dbReference type="InterPro" id="IPR002178">
    <property type="entry name" value="PTS_EIIA_type-2_dom"/>
</dbReference>
<evidence type="ECO:0000256" key="4">
    <source>
        <dbReference type="ARBA" id="ARBA00022553"/>
    </source>
</evidence>
<name>R2R5I3_9ENTE</name>
<dbReference type="GO" id="GO:0009401">
    <property type="term" value="P:phosphoenolpyruvate-dependent sugar phosphotransferase system"/>
    <property type="evidence" value="ECO:0007669"/>
    <property type="project" value="UniProtKB-KW"/>
</dbReference>
<dbReference type="RefSeq" id="WP_010741671.1">
    <property type="nucleotide sequence ID" value="NZ_KB946251.1"/>
</dbReference>
<dbReference type="Pfam" id="PF00359">
    <property type="entry name" value="PTS_EIIA_2"/>
    <property type="match status" value="1"/>
</dbReference>
<evidence type="ECO:0000313" key="15">
    <source>
        <dbReference type="Proteomes" id="UP000014148"/>
    </source>
</evidence>
<dbReference type="SUPFAM" id="SSF55804">
    <property type="entry name" value="Phoshotransferase/anion transport protein"/>
    <property type="match status" value="1"/>
</dbReference>
<evidence type="ECO:0000313" key="12">
    <source>
        <dbReference type="EMBL" id="EOH75861.1"/>
    </source>
</evidence>
<dbReference type="Proteomes" id="UP000014148">
    <property type="component" value="Unassembled WGS sequence"/>
</dbReference>
<evidence type="ECO:0000256" key="9">
    <source>
        <dbReference type="ARBA" id="ARBA00041175"/>
    </source>
</evidence>
<dbReference type="Gene3D" id="3.40.930.10">
    <property type="entry name" value="Mannitol-specific EII, Chain A"/>
    <property type="match status" value="1"/>
</dbReference>
<dbReference type="GO" id="GO:0005737">
    <property type="term" value="C:cytoplasm"/>
    <property type="evidence" value="ECO:0007669"/>
    <property type="project" value="UniProtKB-SubCell"/>
</dbReference>
<dbReference type="EMBL" id="AJAK01000019">
    <property type="protein sequence ID" value="EOH75861.1"/>
    <property type="molecule type" value="Genomic_DNA"/>
</dbReference>
<evidence type="ECO:0000256" key="1">
    <source>
        <dbReference type="ARBA" id="ARBA00004496"/>
    </source>
</evidence>
<evidence type="ECO:0000256" key="7">
    <source>
        <dbReference type="ARBA" id="ARBA00022777"/>
    </source>
</evidence>
<dbReference type="InterPro" id="IPR051351">
    <property type="entry name" value="Ascorbate-PTS_EIIA_comp"/>
</dbReference>
<keyword evidence="5" id="KW-0808">Transferase</keyword>
<comment type="function">
    <text evidence="8">The phosphoenolpyruvate-dependent sugar phosphotransferase system (sugar PTS), a major carbohydrate active transport system, catalyzes the phosphorylation of incoming sugar substrates concomitantly with their translocation across the cell membrane. The enzyme II UlaABC PTS system is involved in ascorbate transport.</text>
</comment>
<evidence type="ECO:0000313" key="13">
    <source>
        <dbReference type="EMBL" id="EOT66530.1"/>
    </source>
</evidence>
<evidence type="ECO:0000256" key="10">
    <source>
        <dbReference type="ARBA" id="ARBA00042072"/>
    </source>
</evidence>
<evidence type="ECO:0000256" key="3">
    <source>
        <dbReference type="ARBA" id="ARBA00022490"/>
    </source>
</evidence>
<dbReference type="InterPro" id="IPR016152">
    <property type="entry name" value="PTrfase/Anion_transptr"/>
</dbReference>
<evidence type="ECO:0000256" key="5">
    <source>
        <dbReference type="ARBA" id="ARBA00022679"/>
    </source>
</evidence>
<dbReference type="PROSITE" id="PS51094">
    <property type="entry name" value="PTS_EIIA_TYPE_2"/>
    <property type="match status" value="1"/>
</dbReference>
<keyword evidence="2" id="KW-0813">Transport</keyword>
<gene>
    <name evidence="13" type="ORF">I585_02051</name>
    <name evidence="12" type="ORF">UAI_02871</name>
</gene>
<reference evidence="12 14" key="1">
    <citation type="submission" date="2013-02" db="EMBL/GenBank/DDBJ databases">
        <title>The Genome Sequence of Enterococcus malodoratus ATCC_43197.</title>
        <authorList>
            <consortium name="The Broad Institute Genome Sequencing Platform"/>
            <consortium name="The Broad Institute Genome Sequencing Center for Infectious Disease"/>
            <person name="Earl A.M."/>
            <person name="Gilmore M.S."/>
            <person name="Lebreton F."/>
            <person name="Walker B."/>
            <person name="Young S.K."/>
            <person name="Zeng Q."/>
            <person name="Gargeya S."/>
            <person name="Fitzgerald M."/>
            <person name="Haas B."/>
            <person name="Abouelleil A."/>
            <person name="Alvarado L."/>
            <person name="Arachchi H.M."/>
            <person name="Berlin A.M."/>
            <person name="Chapman S.B."/>
            <person name="Dewar J."/>
            <person name="Goldberg J."/>
            <person name="Griggs A."/>
            <person name="Gujja S."/>
            <person name="Hansen M."/>
            <person name="Howarth C."/>
            <person name="Imamovic A."/>
            <person name="Larimer J."/>
            <person name="McCowan C."/>
            <person name="Murphy C."/>
            <person name="Neiman D."/>
            <person name="Pearson M."/>
            <person name="Priest M."/>
            <person name="Roberts A."/>
            <person name="Saif S."/>
            <person name="Shea T."/>
            <person name="Sisk P."/>
            <person name="Sykes S."/>
            <person name="Wortman J."/>
            <person name="Nusbaum C."/>
            <person name="Birren B."/>
        </authorList>
    </citation>
    <scope>NUCLEOTIDE SEQUENCE [LARGE SCALE GENOMIC DNA]</scope>
    <source>
        <strain evidence="12 14">ATCC 43197</strain>
    </source>
</reference>
<evidence type="ECO:0000313" key="14">
    <source>
        <dbReference type="Proteomes" id="UP000013783"/>
    </source>
</evidence>
<comment type="subcellular location">
    <subcellularLocation>
        <location evidence="1">Cytoplasm</location>
    </subcellularLocation>
</comment>
<keyword evidence="4" id="KW-0597">Phosphoprotein</keyword>
<evidence type="ECO:0000259" key="11">
    <source>
        <dbReference type="PROSITE" id="PS51094"/>
    </source>
</evidence>
<evidence type="ECO:0000256" key="6">
    <source>
        <dbReference type="ARBA" id="ARBA00022683"/>
    </source>
</evidence>
<accession>R2R5I3</accession>
<dbReference type="OrthoDB" id="369398at2"/>
<protein>
    <recommendedName>
        <fullName evidence="9">Ascorbate-specific PTS system EIIA component</fullName>
    </recommendedName>
    <alternativeName>
        <fullName evidence="10">Ascorbate-specific phosphotransferase enzyme IIA component</fullName>
    </alternativeName>
</protein>
<dbReference type="GO" id="GO:0016301">
    <property type="term" value="F:kinase activity"/>
    <property type="evidence" value="ECO:0007669"/>
    <property type="project" value="UniProtKB-KW"/>
</dbReference>
<dbReference type="PANTHER" id="PTHR36203">
    <property type="entry name" value="ASCORBATE-SPECIFIC PTS SYSTEM EIIA COMPONENT"/>
    <property type="match status" value="1"/>
</dbReference>
<keyword evidence="7" id="KW-0418">Kinase</keyword>
<keyword evidence="3" id="KW-0963">Cytoplasm</keyword>
<dbReference type="CDD" id="cd00211">
    <property type="entry name" value="PTS_IIA_fru"/>
    <property type="match status" value="1"/>
</dbReference>
<evidence type="ECO:0000256" key="2">
    <source>
        <dbReference type="ARBA" id="ARBA00022448"/>
    </source>
</evidence>
<dbReference type="AlphaFoldDB" id="R2R5I3"/>
<dbReference type="PANTHER" id="PTHR36203:SF1">
    <property type="entry name" value="ASCORBATE-SPECIFIC PTS SYSTEM EIIA COMPONENT"/>
    <property type="match status" value="1"/>
</dbReference>
<organism evidence="12 14">
    <name type="scientific">Enterococcus malodoratus ATCC 43197</name>
    <dbReference type="NCBI Taxonomy" id="1158601"/>
    <lineage>
        <taxon>Bacteria</taxon>
        <taxon>Bacillati</taxon>
        <taxon>Bacillota</taxon>
        <taxon>Bacilli</taxon>
        <taxon>Lactobacillales</taxon>
        <taxon>Enterococcaceae</taxon>
        <taxon>Enterococcus</taxon>
    </lineage>
</organism>
<dbReference type="eggNOG" id="COG1762">
    <property type="taxonomic scope" value="Bacteria"/>
</dbReference>
<feature type="domain" description="PTS EIIA type-2" evidence="11">
    <location>
        <begin position="6"/>
        <end position="145"/>
    </location>
</feature>